<evidence type="ECO:0000313" key="1">
    <source>
        <dbReference type="EMBL" id="PVZ06801.1"/>
    </source>
</evidence>
<evidence type="ECO:0000313" key="2">
    <source>
        <dbReference type="Proteomes" id="UP000245462"/>
    </source>
</evidence>
<protein>
    <submittedName>
        <fullName evidence="1">Uncharacterized protein</fullName>
    </submittedName>
</protein>
<name>A0A2U1F3Q4_9PORP</name>
<sequence>MRTITVQMRYVCALLNPERFSEAFTDWLSSVFKMTGQHICIDGKTMRGVKKFTPDAEAHSVTLPILQVLELLPIRSKSLKSPMKSMPSKSYLI</sequence>
<organism evidence="1 2">
    <name type="scientific">Porphyromonas loveana</name>
    <dbReference type="NCBI Taxonomy" id="1884669"/>
    <lineage>
        <taxon>Bacteria</taxon>
        <taxon>Pseudomonadati</taxon>
        <taxon>Bacteroidota</taxon>
        <taxon>Bacteroidia</taxon>
        <taxon>Bacteroidales</taxon>
        <taxon>Porphyromonadaceae</taxon>
        <taxon>Porphyromonas</taxon>
    </lineage>
</organism>
<dbReference type="Proteomes" id="UP000245462">
    <property type="component" value="Unassembled WGS sequence"/>
</dbReference>
<comment type="caution">
    <text evidence="1">The sequence shown here is derived from an EMBL/GenBank/DDBJ whole genome shotgun (WGS) entry which is preliminary data.</text>
</comment>
<reference evidence="1 2" key="1">
    <citation type="submission" date="2018-04" db="EMBL/GenBank/DDBJ databases">
        <title>Genomic Encyclopedia of Type Strains, Phase IV (KMG-IV): sequencing the most valuable type-strain genomes for metagenomic binning, comparative biology and taxonomic classification.</title>
        <authorList>
            <person name="Goeker M."/>
        </authorList>
    </citation>
    <scope>NUCLEOTIDE SEQUENCE [LARGE SCALE GENOMIC DNA]</scope>
    <source>
        <strain evidence="1 2">DSM 28520</strain>
    </source>
</reference>
<keyword evidence="2" id="KW-1185">Reference proteome</keyword>
<accession>A0A2U1F3Q4</accession>
<dbReference type="AlphaFoldDB" id="A0A2U1F3Q4"/>
<proteinExistence type="predicted"/>
<dbReference type="EMBL" id="QEKY01000021">
    <property type="protein sequence ID" value="PVZ06801.1"/>
    <property type="molecule type" value="Genomic_DNA"/>
</dbReference>
<gene>
    <name evidence="1" type="ORF">C7382_12118</name>
</gene>